<organism evidence="2 3">
    <name type="scientific">Microbaculum marinisediminis</name>
    <dbReference type="NCBI Taxonomy" id="2931392"/>
    <lineage>
        <taxon>Bacteria</taxon>
        <taxon>Pseudomonadati</taxon>
        <taxon>Pseudomonadota</taxon>
        <taxon>Alphaproteobacteria</taxon>
        <taxon>Hyphomicrobiales</taxon>
        <taxon>Tepidamorphaceae</taxon>
        <taxon>Microbaculum</taxon>
    </lineage>
</organism>
<feature type="transmembrane region" description="Helical" evidence="1">
    <location>
        <begin position="169"/>
        <end position="187"/>
    </location>
</feature>
<sequence length="222" mass="25986">MSYTTQRYLRFVIPGMLGYFSLYFICLGGNFCNIDWPASLDEVMKLTAVFLIAFFYDLLPLRKLANSKHEDIINKYIITTLKEPFIRNNNNLDRIEWDEFKDIYYKLIDNDETLKMRSQTIRFNGTLWSSAADLRAISGVSLLILILFLIASKCGIYNDFNENEILKSWVIFSVGFISSFPISWTLTSRHRTMVRGQCNYIIRHRKDELEKGIVKVAQTDDR</sequence>
<gene>
    <name evidence="2" type="ORF">MUB46_12160</name>
</gene>
<feature type="transmembrane region" description="Helical" evidence="1">
    <location>
        <begin position="12"/>
        <end position="31"/>
    </location>
</feature>
<keyword evidence="1" id="KW-0812">Transmembrane</keyword>
<protein>
    <recommendedName>
        <fullName evidence="4">SMODS and SLOG-associating 2TM effector domain-containing protein</fullName>
    </recommendedName>
</protein>
<evidence type="ECO:0000313" key="2">
    <source>
        <dbReference type="EMBL" id="MCT8972612.1"/>
    </source>
</evidence>
<keyword evidence="1" id="KW-0472">Membrane</keyword>
<evidence type="ECO:0008006" key="4">
    <source>
        <dbReference type="Google" id="ProtNLM"/>
    </source>
</evidence>
<comment type="caution">
    <text evidence="2">The sequence shown here is derived from an EMBL/GenBank/DDBJ whole genome shotgun (WGS) entry which is preliminary data.</text>
</comment>
<dbReference type="EMBL" id="JALIDZ010000005">
    <property type="protein sequence ID" value="MCT8972612.1"/>
    <property type="molecule type" value="Genomic_DNA"/>
</dbReference>
<dbReference type="RefSeq" id="WP_261616192.1">
    <property type="nucleotide sequence ID" value="NZ_JALIDZ010000005.1"/>
</dbReference>
<feature type="transmembrane region" description="Helical" evidence="1">
    <location>
        <begin position="43"/>
        <end position="59"/>
    </location>
</feature>
<keyword evidence="3" id="KW-1185">Reference proteome</keyword>
<dbReference type="Proteomes" id="UP001320898">
    <property type="component" value="Unassembled WGS sequence"/>
</dbReference>
<reference evidence="2 3" key="1">
    <citation type="submission" date="2022-04" db="EMBL/GenBank/DDBJ databases">
        <authorList>
            <person name="Ye Y.-Q."/>
            <person name="Du Z.-J."/>
        </authorList>
    </citation>
    <scope>NUCLEOTIDE SEQUENCE [LARGE SCALE GENOMIC DNA]</scope>
    <source>
        <strain evidence="2 3">A6E488</strain>
    </source>
</reference>
<name>A0AAW5R0A4_9HYPH</name>
<keyword evidence="1" id="KW-1133">Transmembrane helix</keyword>
<proteinExistence type="predicted"/>
<evidence type="ECO:0000256" key="1">
    <source>
        <dbReference type="SAM" id="Phobius"/>
    </source>
</evidence>
<feature type="transmembrane region" description="Helical" evidence="1">
    <location>
        <begin position="125"/>
        <end position="149"/>
    </location>
</feature>
<evidence type="ECO:0000313" key="3">
    <source>
        <dbReference type="Proteomes" id="UP001320898"/>
    </source>
</evidence>
<accession>A0AAW5R0A4</accession>
<dbReference type="AlphaFoldDB" id="A0AAW5R0A4"/>